<gene>
    <name evidence="1" type="ORF">LPTSP2_24970</name>
</gene>
<name>A0A2P2DEZ5_9LEPT</name>
<sequence>MFVAVYTKTMKPNHYTEIPSTFEVQLESLKDYDSKKHISARGIKFFHPYDIEVPSILRISLKMISMTGSIDFLVKTLKSEKVDQEDLYEIHCNFYDTNAEKEDEVLEFIRSF</sequence>
<dbReference type="EMBL" id="BFAZ01000009">
    <property type="protein sequence ID" value="GBF43201.1"/>
    <property type="molecule type" value="Genomic_DNA"/>
</dbReference>
<protein>
    <recommendedName>
        <fullName evidence="3">PilZ domain-containing protein</fullName>
    </recommendedName>
</protein>
<dbReference type="Proteomes" id="UP000245206">
    <property type="component" value="Unassembled WGS sequence"/>
</dbReference>
<keyword evidence="2" id="KW-1185">Reference proteome</keyword>
<evidence type="ECO:0000313" key="2">
    <source>
        <dbReference type="Proteomes" id="UP000245206"/>
    </source>
</evidence>
<evidence type="ECO:0008006" key="3">
    <source>
        <dbReference type="Google" id="ProtNLM"/>
    </source>
</evidence>
<dbReference type="AlphaFoldDB" id="A0A2P2DEZ5"/>
<organism evidence="1 2">
    <name type="scientific">Leptospira ellinghausenii</name>
    <dbReference type="NCBI Taxonomy" id="1917822"/>
    <lineage>
        <taxon>Bacteria</taxon>
        <taxon>Pseudomonadati</taxon>
        <taxon>Spirochaetota</taxon>
        <taxon>Spirochaetia</taxon>
        <taxon>Leptospirales</taxon>
        <taxon>Leptospiraceae</taxon>
        <taxon>Leptospira</taxon>
    </lineage>
</organism>
<proteinExistence type="predicted"/>
<comment type="caution">
    <text evidence="1">The sequence shown here is derived from an EMBL/GenBank/DDBJ whole genome shotgun (WGS) entry which is preliminary data.</text>
</comment>
<reference evidence="2" key="1">
    <citation type="journal article" date="2019" name="Microbiol. Immunol.">
        <title>Molecular and phenotypic characterization of Leptospira johnsonii sp. nov., Leptospira ellinghausenii sp. nov. and Leptospira ryugenii sp. nov. isolated from soil and water in Japan.</title>
        <authorList>
            <person name="Masuzawa T."/>
            <person name="Saito M."/>
            <person name="Nakao R."/>
            <person name="Nikaido Y."/>
            <person name="Matsumoto M."/>
            <person name="Ogawa M."/>
            <person name="Yokoyama M."/>
            <person name="Hidaka Y."/>
            <person name="Tomita J."/>
            <person name="Sakakibara K."/>
            <person name="Suzuki K."/>
            <person name="Yasuda S."/>
            <person name="Sato H."/>
            <person name="Yamaguchi M."/>
            <person name="Yoshida S.I."/>
            <person name="Koizumi N."/>
            <person name="Kawamura Y."/>
        </authorList>
    </citation>
    <scope>NUCLEOTIDE SEQUENCE [LARGE SCALE GENOMIC DNA]</scope>
    <source>
        <strain evidence="2">E18</strain>
    </source>
</reference>
<accession>A0A2P2DEZ5</accession>
<evidence type="ECO:0000313" key="1">
    <source>
        <dbReference type="EMBL" id="GBF43201.1"/>
    </source>
</evidence>